<dbReference type="AlphaFoldDB" id="X6MNZ7"/>
<dbReference type="PROSITE" id="PS00678">
    <property type="entry name" value="WD_REPEATS_1"/>
    <property type="match status" value="1"/>
</dbReference>
<accession>X6MNZ7</accession>
<feature type="repeat" description="WD" evidence="3">
    <location>
        <begin position="47"/>
        <end position="88"/>
    </location>
</feature>
<proteinExistence type="predicted"/>
<feature type="non-terminal residue" evidence="5">
    <location>
        <position position="1"/>
    </location>
</feature>
<evidence type="ECO:0000313" key="5">
    <source>
        <dbReference type="EMBL" id="ETO15728.1"/>
    </source>
</evidence>
<dbReference type="InterPro" id="IPR036322">
    <property type="entry name" value="WD40_repeat_dom_sf"/>
</dbReference>
<dbReference type="EMBL" id="ASPP01018842">
    <property type="protein sequence ID" value="ETO15728.1"/>
    <property type="molecule type" value="Genomic_DNA"/>
</dbReference>
<evidence type="ECO:0000256" key="4">
    <source>
        <dbReference type="SAM" id="SignalP"/>
    </source>
</evidence>
<feature type="chain" id="PRO_5004975378" evidence="4">
    <location>
        <begin position="25"/>
        <end position="158"/>
    </location>
</feature>
<dbReference type="Gene3D" id="2.130.10.10">
    <property type="entry name" value="YVTN repeat-like/Quinoprotein amine dehydrogenase"/>
    <property type="match status" value="2"/>
</dbReference>
<dbReference type="SUPFAM" id="SSF50978">
    <property type="entry name" value="WD40 repeat-like"/>
    <property type="match status" value="1"/>
</dbReference>
<dbReference type="InterPro" id="IPR015943">
    <property type="entry name" value="WD40/YVTN_repeat-like_dom_sf"/>
</dbReference>
<feature type="repeat" description="WD" evidence="3">
    <location>
        <begin position="121"/>
        <end position="158"/>
    </location>
</feature>
<dbReference type="SMART" id="SM00320">
    <property type="entry name" value="WD40"/>
    <property type="match status" value="2"/>
</dbReference>
<sequence>IQYLAAVKTFTLFLYLALVRPCLACVDSQKIFIVNMFIYFKKEIHLIEKYIDIITHLEFSLDGSEIISCSDDVIIRIWDILSGKQIQSLQGHMVIKLHLIQILKKIQLWNVLTGKQIRELEGHSDNNIKGIKFSPDSSKIISYSDDKTIQIWDISSGK</sequence>
<reference evidence="5 6" key="1">
    <citation type="journal article" date="2013" name="Curr. Biol.">
        <title>The Genome of the Foraminiferan Reticulomyxa filosa.</title>
        <authorList>
            <person name="Glockner G."/>
            <person name="Hulsmann N."/>
            <person name="Schleicher M."/>
            <person name="Noegel A.A."/>
            <person name="Eichinger L."/>
            <person name="Gallinger C."/>
            <person name="Pawlowski J."/>
            <person name="Sierra R."/>
            <person name="Euteneuer U."/>
            <person name="Pillet L."/>
            <person name="Moustafa A."/>
            <person name="Platzer M."/>
            <person name="Groth M."/>
            <person name="Szafranski K."/>
            <person name="Schliwa M."/>
        </authorList>
    </citation>
    <scope>NUCLEOTIDE SEQUENCE [LARGE SCALE GENOMIC DNA]</scope>
</reference>
<gene>
    <name evidence="5" type="ORF">RFI_21636</name>
</gene>
<comment type="caution">
    <text evidence="5">The sequence shown here is derived from an EMBL/GenBank/DDBJ whole genome shotgun (WGS) entry which is preliminary data.</text>
</comment>
<evidence type="ECO:0000256" key="2">
    <source>
        <dbReference type="ARBA" id="ARBA00022737"/>
    </source>
</evidence>
<keyword evidence="1 3" id="KW-0853">WD repeat</keyword>
<dbReference type="PANTHER" id="PTHR19848:SF8">
    <property type="entry name" value="F-BOX AND WD REPEAT DOMAIN CONTAINING 7"/>
    <property type="match status" value="1"/>
</dbReference>
<dbReference type="InterPro" id="IPR001680">
    <property type="entry name" value="WD40_rpt"/>
</dbReference>
<keyword evidence="4" id="KW-0732">Signal</keyword>
<dbReference type="Proteomes" id="UP000023152">
    <property type="component" value="Unassembled WGS sequence"/>
</dbReference>
<dbReference type="Pfam" id="PF00400">
    <property type="entry name" value="WD40"/>
    <property type="match status" value="2"/>
</dbReference>
<evidence type="ECO:0000256" key="1">
    <source>
        <dbReference type="ARBA" id="ARBA00022574"/>
    </source>
</evidence>
<dbReference type="PROSITE" id="PS50294">
    <property type="entry name" value="WD_REPEATS_REGION"/>
    <property type="match status" value="2"/>
</dbReference>
<keyword evidence="6" id="KW-1185">Reference proteome</keyword>
<name>X6MNZ7_RETFI</name>
<dbReference type="PANTHER" id="PTHR19848">
    <property type="entry name" value="WD40 REPEAT PROTEIN"/>
    <property type="match status" value="1"/>
</dbReference>
<feature type="signal peptide" evidence="4">
    <location>
        <begin position="1"/>
        <end position="24"/>
    </location>
</feature>
<dbReference type="InterPro" id="IPR019775">
    <property type="entry name" value="WD40_repeat_CS"/>
</dbReference>
<evidence type="ECO:0000256" key="3">
    <source>
        <dbReference type="PROSITE-ProRule" id="PRU00221"/>
    </source>
</evidence>
<dbReference type="PROSITE" id="PS50082">
    <property type="entry name" value="WD_REPEATS_2"/>
    <property type="match status" value="2"/>
</dbReference>
<evidence type="ECO:0000313" key="6">
    <source>
        <dbReference type="Proteomes" id="UP000023152"/>
    </source>
</evidence>
<protein>
    <submittedName>
        <fullName evidence="5">Uncharacterized protein</fullName>
    </submittedName>
</protein>
<organism evidence="5 6">
    <name type="scientific">Reticulomyxa filosa</name>
    <dbReference type="NCBI Taxonomy" id="46433"/>
    <lineage>
        <taxon>Eukaryota</taxon>
        <taxon>Sar</taxon>
        <taxon>Rhizaria</taxon>
        <taxon>Retaria</taxon>
        <taxon>Foraminifera</taxon>
        <taxon>Monothalamids</taxon>
        <taxon>Reticulomyxidae</taxon>
        <taxon>Reticulomyxa</taxon>
    </lineage>
</organism>
<keyword evidence="2" id="KW-0677">Repeat</keyword>